<protein>
    <recommendedName>
        <fullName evidence="3">Aminotransferase-like plant mobile domain-containing protein</fullName>
    </recommendedName>
</protein>
<proteinExistence type="predicted"/>
<evidence type="ECO:0000313" key="2">
    <source>
        <dbReference type="Proteomes" id="UP000266723"/>
    </source>
</evidence>
<name>A0ABQ7CNM6_BRACR</name>
<organism evidence="1 2">
    <name type="scientific">Brassica cretica</name>
    <name type="common">Mustard</name>
    <dbReference type="NCBI Taxonomy" id="69181"/>
    <lineage>
        <taxon>Eukaryota</taxon>
        <taxon>Viridiplantae</taxon>
        <taxon>Streptophyta</taxon>
        <taxon>Embryophyta</taxon>
        <taxon>Tracheophyta</taxon>
        <taxon>Spermatophyta</taxon>
        <taxon>Magnoliopsida</taxon>
        <taxon>eudicotyledons</taxon>
        <taxon>Gunneridae</taxon>
        <taxon>Pentapetalae</taxon>
        <taxon>rosids</taxon>
        <taxon>malvids</taxon>
        <taxon>Brassicales</taxon>
        <taxon>Brassicaceae</taxon>
        <taxon>Brassiceae</taxon>
        <taxon>Brassica</taxon>
    </lineage>
</organism>
<reference evidence="1 2" key="1">
    <citation type="journal article" date="2020" name="BMC Genomics">
        <title>Intraspecific diversification of the crop wild relative Brassica cretica Lam. using demographic model selection.</title>
        <authorList>
            <person name="Kioukis A."/>
            <person name="Michalopoulou V.A."/>
            <person name="Briers L."/>
            <person name="Pirintsos S."/>
            <person name="Studholme D.J."/>
            <person name="Pavlidis P."/>
            <person name="Sarris P.F."/>
        </authorList>
    </citation>
    <scope>NUCLEOTIDE SEQUENCE [LARGE SCALE GENOMIC DNA]</scope>
    <source>
        <strain evidence="2">cv. PFS-1207/04</strain>
    </source>
</reference>
<evidence type="ECO:0008006" key="3">
    <source>
        <dbReference type="Google" id="ProtNLM"/>
    </source>
</evidence>
<accession>A0ABQ7CNM6</accession>
<dbReference type="EMBL" id="QGKV02000759">
    <property type="protein sequence ID" value="KAF3560958.1"/>
    <property type="molecule type" value="Genomic_DNA"/>
</dbReference>
<gene>
    <name evidence="1" type="ORF">DY000_02019879</name>
</gene>
<dbReference type="Proteomes" id="UP000266723">
    <property type="component" value="Unassembled WGS sequence"/>
</dbReference>
<evidence type="ECO:0000313" key="1">
    <source>
        <dbReference type="EMBL" id="KAF3560958.1"/>
    </source>
</evidence>
<comment type="caution">
    <text evidence="1">The sequence shown here is derived from an EMBL/GenBank/DDBJ whole genome shotgun (WGS) entry which is preliminary data.</text>
</comment>
<keyword evidence="2" id="KW-1185">Reference proteome</keyword>
<sequence>MKVGIPYSMTLAELWVTDHWVLPPAKSEKQTERITADYIEILFDPHPPSSPRLITPSDEESPLSDPLNQLRLQLYSKWGSLTLLHIDIIDRLNFSLV</sequence>